<evidence type="ECO:0000313" key="8">
    <source>
        <dbReference type="Proteomes" id="UP000250140"/>
    </source>
</evidence>
<dbReference type="Gene3D" id="3.30.560.10">
    <property type="entry name" value="Glucose Oxidase, domain 3"/>
    <property type="match status" value="1"/>
</dbReference>
<proteinExistence type="inferred from homology"/>
<keyword evidence="4" id="KW-0732">Signal</keyword>
<dbReference type="InterPro" id="IPR000172">
    <property type="entry name" value="GMC_OxRdtase_N"/>
</dbReference>
<feature type="domain" description="Glucose-methanol-choline oxidoreductase N-terminal" evidence="5">
    <location>
        <begin position="24"/>
        <end position="331"/>
    </location>
</feature>
<feature type="signal peptide" evidence="4">
    <location>
        <begin position="1"/>
        <end position="16"/>
    </location>
</feature>
<gene>
    <name evidence="7" type="ORF">AOQ84DRAFT_424958</name>
</gene>
<keyword evidence="3" id="KW-0285">Flavoprotein</keyword>
<dbReference type="AlphaFoldDB" id="A0A8E2ENY4"/>
<comment type="similarity">
    <text evidence="1">Belongs to the GMC oxidoreductase family.</text>
</comment>
<dbReference type="Proteomes" id="UP000250140">
    <property type="component" value="Unassembled WGS sequence"/>
</dbReference>
<dbReference type="InterPro" id="IPR036188">
    <property type="entry name" value="FAD/NAD-bd_sf"/>
</dbReference>
<dbReference type="OrthoDB" id="269227at2759"/>
<organism evidence="7 8">
    <name type="scientific">Glonium stellatum</name>
    <dbReference type="NCBI Taxonomy" id="574774"/>
    <lineage>
        <taxon>Eukaryota</taxon>
        <taxon>Fungi</taxon>
        <taxon>Dikarya</taxon>
        <taxon>Ascomycota</taxon>
        <taxon>Pezizomycotina</taxon>
        <taxon>Dothideomycetes</taxon>
        <taxon>Pleosporomycetidae</taxon>
        <taxon>Gloniales</taxon>
        <taxon>Gloniaceae</taxon>
        <taxon>Glonium</taxon>
    </lineage>
</organism>
<dbReference type="EMBL" id="KV751026">
    <property type="protein sequence ID" value="OCL01976.1"/>
    <property type="molecule type" value="Genomic_DNA"/>
</dbReference>
<dbReference type="GO" id="GO:0016614">
    <property type="term" value="F:oxidoreductase activity, acting on CH-OH group of donors"/>
    <property type="evidence" value="ECO:0007669"/>
    <property type="project" value="InterPro"/>
</dbReference>
<sequence length="603" mass="66062">MAGLKFSLFLQLLVWAHVCFNNTYDYIIVGGGTSGLTVADRLTEDGKNSVLVIEFGYLNNDISVLIPERTLIGDARDAFNWTCVPQAGINNRTMPVPAAAVVGGGTAINGMLFDRGSKEDYDMWEALGNPGWGWAGLFPYFKKSAKFTPPLEQLVAEYGYTWDASAYGNGSIQASFPPYRFPGGVAESFWQAWKELGVPIQKEGANGIAYGAFWVPNSLDPVNETRSYARTAHYDPYKDRANYHLLTGYMVSKVIFDDQLNANSVIARSRGNNSTIFSFKAKREVILAAGSVSTTTILQRSGIGPKELLDQAKIKTRVNLPGVGHNFQDHARIAFTWNFTNGPYPNQTTLLTNATFNSEAYKEWLKFKTGPYTFSRSNSVAMLPLQTVTDDYEPIIESIKSQDAASYLPRTYDQTLINGFLAQRQLIIKYLSSEKCPIAEYPFTTTLGSITLQKPLSRGTVTINPVDSLGDPIIDWGVLTNPIDLEAAISIVKFTRKYMNSSAIQQLGPIELSPGPAVSTDDEIVNALKSSLMWPTNAHPSCTCAMMPLDKGGVVDPQLRVYGTTGLSIVDASIIPIIPATHLSATVYAIAEKAADIIKARNK</sequence>
<dbReference type="PIRSF" id="PIRSF000137">
    <property type="entry name" value="Alcohol_oxidase"/>
    <property type="match status" value="1"/>
</dbReference>
<evidence type="ECO:0000259" key="6">
    <source>
        <dbReference type="Pfam" id="PF05199"/>
    </source>
</evidence>
<dbReference type="InterPro" id="IPR007867">
    <property type="entry name" value="GMC_OxRtase_C"/>
</dbReference>
<comment type="cofactor">
    <cofactor evidence="3">
        <name>FAD</name>
        <dbReference type="ChEBI" id="CHEBI:57692"/>
    </cofactor>
</comment>
<dbReference type="GO" id="GO:0044550">
    <property type="term" value="P:secondary metabolite biosynthetic process"/>
    <property type="evidence" value="ECO:0007669"/>
    <property type="project" value="TreeGrafter"/>
</dbReference>
<feature type="binding site" evidence="3">
    <location>
        <begin position="33"/>
        <end position="34"/>
    </location>
    <ligand>
        <name>FAD</name>
        <dbReference type="ChEBI" id="CHEBI:57692"/>
    </ligand>
</feature>
<evidence type="ECO:0000256" key="3">
    <source>
        <dbReference type="PIRSR" id="PIRSR000137-2"/>
    </source>
</evidence>
<dbReference type="Gene3D" id="3.50.50.60">
    <property type="entry name" value="FAD/NAD(P)-binding domain"/>
    <property type="match status" value="1"/>
</dbReference>
<keyword evidence="8" id="KW-1185">Reference proteome</keyword>
<protein>
    <submittedName>
        <fullName evidence="7">GMC oxidoreductase</fullName>
    </submittedName>
</protein>
<name>A0A8E2ENY4_9PEZI</name>
<dbReference type="PANTHER" id="PTHR11552:SF115">
    <property type="entry name" value="DEHYDROGENASE XPTC-RELATED"/>
    <property type="match status" value="1"/>
</dbReference>
<dbReference type="PANTHER" id="PTHR11552">
    <property type="entry name" value="GLUCOSE-METHANOL-CHOLINE GMC OXIDOREDUCTASE"/>
    <property type="match status" value="1"/>
</dbReference>
<feature type="active site" description="Proton donor" evidence="2">
    <location>
        <position position="539"/>
    </location>
</feature>
<dbReference type="Pfam" id="PF05199">
    <property type="entry name" value="GMC_oxred_C"/>
    <property type="match status" value="1"/>
</dbReference>
<feature type="binding site" evidence="3">
    <location>
        <position position="251"/>
    </location>
    <ligand>
        <name>FAD</name>
        <dbReference type="ChEBI" id="CHEBI:57692"/>
    </ligand>
</feature>
<keyword evidence="3" id="KW-0274">FAD</keyword>
<evidence type="ECO:0000256" key="4">
    <source>
        <dbReference type="SAM" id="SignalP"/>
    </source>
</evidence>
<feature type="active site" description="Proton acceptor" evidence="2">
    <location>
        <position position="582"/>
    </location>
</feature>
<evidence type="ECO:0000313" key="7">
    <source>
        <dbReference type="EMBL" id="OCL01976.1"/>
    </source>
</evidence>
<feature type="binding site" evidence="3">
    <location>
        <position position="101"/>
    </location>
    <ligand>
        <name>FAD</name>
        <dbReference type="ChEBI" id="CHEBI:57692"/>
    </ligand>
</feature>
<feature type="chain" id="PRO_5034932529" evidence="4">
    <location>
        <begin position="17"/>
        <end position="603"/>
    </location>
</feature>
<feature type="domain" description="Glucose-methanol-choline oxidoreductase C-terminal" evidence="6">
    <location>
        <begin position="455"/>
        <end position="591"/>
    </location>
</feature>
<dbReference type="InterPro" id="IPR012132">
    <property type="entry name" value="GMC_OxRdtase"/>
</dbReference>
<evidence type="ECO:0000259" key="5">
    <source>
        <dbReference type="Pfam" id="PF00732"/>
    </source>
</evidence>
<dbReference type="SUPFAM" id="SSF51905">
    <property type="entry name" value="FAD/NAD(P)-binding domain"/>
    <property type="match status" value="1"/>
</dbReference>
<reference evidence="7 8" key="1">
    <citation type="journal article" date="2016" name="Nat. Commun.">
        <title>Ectomycorrhizal ecology is imprinted in the genome of the dominant symbiotic fungus Cenococcum geophilum.</title>
        <authorList>
            <consortium name="DOE Joint Genome Institute"/>
            <person name="Peter M."/>
            <person name="Kohler A."/>
            <person name="Ohm R.A."/>
            <person name="Kuo A."/>
            <person name="Krutzmann J."/>
            <person name="Morin E."/>
            <person name="Arend M."/>
            <person name="Barry K.W."/>
            <person name="Binder M."/>
            <person name="Choi C."/>
            <person name="Clum A."/>
            <person name="Copeland A."/>
            <person name="Grisel N."/>
            <person name="Haridas S."/>
            <person name="Kipfer T."/>
            <person name="LaButti K."/>
            <person name="Lindquist E."/>
            <person name="Lipzen A."/>
            <person name="Maire R."/>
            <person name="Meier B."/>
            <person name="Mihaltcheva S."/>
            <person name="Molinier V."/>
            <person name="Murat C."/>
            <person name="Poggeler S."/>
            <person name="Quandt C.A."/>
            <person name="Sperisen C."/>
            <person name="Tritt A."/>
            <person name="Tisserant E."/>
            <person name="Crous P.W."/>
            <person name="Henrissat B."/>
            <person name="Nehls U."/>
            <person name="Egli S."/>
            <person name="Spatafora J.W."/>
            <person name="Grigoriev I.V."/>
            <person name="Martin F.M."/>
        </authorList>
    </citation>
    <scope>NUCLEOTIDE SEQUENCE [LARGE SCALE GENOMIC DNA]</scope>
    <source>
        <strain evidence="7 8">CBS 207.34</strain>
    </source>
</reference>
<evidence type="ECO:0000256" key="1">
    <source>
        <dbReference type="ARBA" id="ARBA00010790"/>
    </source>
</evidence>
<dbReference type="Pfam" id="PF00732">
    <property type="entry name" value="GMC_oxred_N"/>
    <property type="match status" value="1"/>
</dbReference>
<dbReference type="SUPFAM" id="SSF54373">
    <property type="entry name" value="FAD-linked reductases, C-terminal domain"/>
    <property type="match status" value="1"/>
</dbReference>
<evidence type="ECO:0000256" key="2">
    <source>
        <dbReference type="PIRSR" id="PIRSR000137-1"/>
    </source>
</evidence>
<dbReference type="GO" id="GO:0050660">
    <property type="term" value="F:flavin adenine dinucleotide binding"/>
    <property type="evidence" value="ECO:0007669"/>
    <property type="project" value="InterPro"/>
</dbReference>
<accession>A0A8E2ENY4</accession>